<dbReference type="SUPFAM" id="SSF81995">
    <property type="entry name" value="beta-sandwich domain of Sec23/24"/>
    <property type="match status" value="1"/>
</dbReference>
<evidence type="ECO:0000256" key="3">
    <source>
        <dbReference type="ARBA" id="ARBA00021212"/>
    </source>
</evidence>
<dbReference type="GO" id="GO:0005096">
    <property type="term" value="F:GTPase activator activity"/>
    <property type="evidence" value="ECO:0007669"/>
    <property type="project" value="TreeGrafter"/>
</dbReference>
<dbReference type="EMBL" id="KI925075">
    <property type="protein sequence ID" value="ETW18961.1"/>
    <property type="molecule type" value="Genomic_DNA"/>
</dbReference>
<evidence type="ECO:0000256" key="6">
    <source>
        <dbReference type="ARBA" id="ARBA00022824"/>
    </source>
</evidence>
<dbReference type="GO" id="GO:0005789">
    <property type="term" value="C:endoplasmic reticulum membrane"/>
    <property type="evidence" value="ECO:0007669"/>
    <property type="project" value="UniProtKB-SubCell"/>
</dbReference>
<reference evidence="20 21" key="2">
    <citation type="submission" date="2013-02" db="EMBL/GenBank/DDBJ databases">
        <title>The Genome Sequence of Plasmodium falciparum Vietnam Oak-Knoll (FVO).</title>
        <authorList>
            <consortium name="The Broad Institute Genome Sequencing Platform"/>
            <consortium name="The Broad Institute Genome Sequencing Center for Infectious Disease"/>
            <person name="Neafsey D."/>
            <person name="Cheeseman I."/>
            <person name="Volkman S."/>
            <person name="Adams J."/>
            <person name="Walker B."/>
            <person name="Young S.K."/>
            <person name="Zeng Q."/>
            <person name="Gargeya S."/>
            <person name="Fitzgerald M."/>
            <person name="Haas B."/>
            <person name="Abouelleil A."/>
            <person name="Alvarado L."/>
            <person name="Arachchi H.M."/>
            <person name="Berlin A.M."/>
            <person name="Chapman S.B."/>
            <person name="Dewar J."/>
            <person name="Goldberg J."/>
            <person name="Griggs A."/>
            <person name="Gujja S."/>
            <person name="Hansen M."/>
            <person name="Howarth C."/>
            <person name="Imamovic A."/>
            <person name="Larimer J."/>
            <person name="McCowan C."/>
            <person name="Murphy C."/>
            <person name="Neiman D."/>
            <person name="Pearson M."/>
            <person name="Priest M."/>
            <person name="Roberts A."/>
            <person name="Saif S."/>
            <person name="Shea T."/>
            <person name="Sisk P."/>
            <person name="Sykes S."/>
            <person name="Wortman J."/>
            <person name="Nusbaum C."/>
            <person name="Birren B."/>
        </authorList>
    </citation>
    <scope>NUCLEOTIDE SEQUENCE [LARGE SCALE GENOMIC DNA]</scope>
    <source>
        <strain evidence="21">Vietnam Oak-Knoll (FVO)</strain>
    </source>
</reference>
<evidence type="ECO:0000256" key="4">
    <source>
        <dbReference type="ARBA" id="ARBA00022448"/>
    </source>
</evidence>
<dbReference type="SUPFAM" id="SSF82754">
    <property type="entry name" value="C-terminal, gelsolin-like domain of Sec23/24"/>
    <property type="match status" value="1"/>
</dbReference>
<name>A0A024V804_PLAFA</name>
<feature type="domain" description="Gelsolin-like" evidence="15">
    <location>
        <begin position="622"/>
        <end position="710"/>
    </location>
</feature>
<dbReference type="FunFam" id="3.40.50.410:FF:000008">
    <property type="entry name" value="Protein transport protein SEC23"/>
    <property type="match status" value="1"/>
</dbReference>
<feature type="domain" description="Sec23/Sec24 helical" evidence="18">
    <location>
        <begin position="509"/>
        <end position="607"/>
    </location>
</feature>
<dbReference type="GO" id="GO:0006886">
    <property type="term" value="P:intracellular protein transport"/>
    <property type="evidence" value="ECO:0007669"/>
    <property type="project" value="InterPro"/>
</dbReference>
<evidence type="ECO:0000256" key="8">
    <source>
        <dbReference type="ARBA" id="ARBA00022892"/>
    </source>
</evidence>
<dbReference type="Pfam" id="PF00626">
    <property type="entry name" value="Gelsolin"/>
    <property type="match status" value="1"/>
</dbReference>
<reference evidence="20 21" key="1">
    <citation type="submission" date="2013-02" db="EMBL/GenBank/DDBJ databases">
        <title>The Genome Annotation of Plasmodium falciparum Vietnam Oak-Knoll (FVO).</title>
        <authorList>
            <consortium name="The Broad Institute Genome Sequencing Platform"/>
            <consortium name="The Broad Institute Genome Sequencing Center for Infectious Disease"/>
            <person name="Neafsey D."/>
            <person name="Hoffman S."/>
            <person name="Volkman S."/>
            <person name="Rosenthal P."/>
            <person name="Walker B."/>
            <person name="Young S.K."/>
            <person name="Zeng Q."/>
            <person name="Gargeya S."/>
            <person name="Fitzgerald M."/>
            <person name="Haas B."/>
            <person name="Abouelleil A."/>
            <person name="Allen A.W."/>
            <person name="Alvarado L."/>
            <person name="Arachchi H.M."/>
            <person name="Berlin A.M."/>
            <person name="Chapman S.B."/>
            <person name="Gainer-Dewar J."/>
            <person name="Goldberg J."/>
            <person name="Griggs A."/>
            <person name="Gujja S."/>
            <person name="Hansen M."/>
            <person name="Howarth C."/>
            <person name="Imamovic A."/>
            <person name="Ireland A."/>
            <person name="Larimer J."/>
            <person name="McCowan C."/>
            <person name="Murphy C."/>
            <person name="Pearson M."/>
            <person name="Poon T.W."/>
            <person name="Priest M."/>
            <person name="Roberts A."/>
            <person name="Saif S."/>
            <person name="Shea T."/>
            <person name="Sisk P."/>
            <person name="Sykes S."/>
            <person name="Wortman J."/>
            <person name="Nusbaum C."/>
            <person name="Birren B."/>
        </authorList>
    </citation>
    <scope>NUCLEOTIDE SEQUENCE [LARGE SCALE GENOMIC DNA]</scope>
    <source>
        <strain evidence="21">Vietnam Oak-Knoll (FVO)</strain>
    </source>
</reference>
<keyword evidence="14" id="KW-0963">Cytoplasm</keyword>
<dbReference type="Pfam" id="PF04815">
    <property type="entry name" value="Sec23_helical"/>
    <property type="match status" value="1"/>
</dbReference>
<dbReference type="FunFam" id="3.40.20.10:FF:000041">
    <property type="entry name" value="Protein transport protein SEC23"/>
    <property type="match status" value="1"/>
</dbReference>
<organism evidence="20 21">
    <name type="scientific">Plasmodium falciparum Vietnam Oak-Knoll</name>
    <name type="common">FVO</name>
    <dbReference type="NCBI Taxonomy" id="1036723"/>
    <lineage>
        <taxon>Eukaryota</taxon>
        <taxon>Sar</taxon>
        <taxon>Alveolata</taxon>
        <taxon>Apicomplexa</taxon>
        <taxon>Aconoidasida</taxon>
        <taxon>Haemosporida</taxon>
        <taxon>Plasmodiidae</taxon>
        <taxon>Plasmodium</taxon>
        <taxon>Plasmodium (Laverania)</taxon>
    </lineage>
</organism>
<accession>A0A024V804</accession>
<dbReference type="InterPro" id="IPR036174">
    <property type="entry name" value="Znf_Sec23_Sec24_sf"/>
</dbReference>
<keyword evidence="9 14" id="KW-0653">Protein transport</keyword>
<dbReference type="Gene3D" id="1.20.120.730">
    <property type="entry name" value="Sec23/Sec24 helical domain"/>
    <property type="match status" value="1"/>
</dbReference>
<evidence type="ECO:0000256" key="9">
    <source>
        <dbReference type="ARBA" id="ARBA00022927"/>
    </source>
</evidence>
<evidence type="ECO:0000259" key="16">
    <source>
        <dbReference type="Pfam" id="PF04810"/>
    </source>
</evidence>
<evidence type="ECO:0000259" key="18">
    <source>
        <dbReference type="Pfam" id="PF04815"/>
    </source>
</evidence>
<dbReference type="OrthoDB" id="10256289at2759"/>
<evidence type="ECO:0000259" key="19">
    <source>
        <dbReference type="Pfam" id="PF08033"/>
    </source>
</evidence>
<comment type="function">
    <text evidence="13 14">Component of the coat protein complex II (COPII) which promotes the formation of transport vesicles from the endoplasmic reticulum (ER). The coat has two main functions, the physical deformation of the endoplasmic reticulum membrane into vesicles and the selection of cargo molecules.</text>
</comment>
<evidence type="ECO:0000256" key="1">
    <source>
        <dbReference type="ARBA" id="ARBA00004255"/>
    </source>
</evidence>
<gene>
    <name evidence="20" type="ORF">PFFVO_02168</name>
</gene>
<evidence type="ECO:0000256" key="2">
    <source>
        <dbReference type="ARBA" id="ARBA00009210"/>
    </source>
</evidence>
<dbReference type="InterPro" id="IPR006896">
    <property type="entry name" value="Sec23/24_trunk_dom"/>
</dbReference>
<comment type="subcellular location">
    <subcellularLocation>
        <location evidence="14">Cytoplasmic vesicle</location>
        <location evidence="14">COPII-coated vesicle membrane</location>
        <topology evidence="14">Peripheral membrane protein</topology>
        <orientation evidence="14">Cytoplasmic side</orientation>
    </subcellularLocation>
    <subcellularLocation>
        <location evidence="14">Endoplasmic reticulum membrane</location>
        <topology evidence="14">Peripheral membrane protein</topology>
        <orientation evidence="14">Cytoplasmic side</orientation>
    </subcellularLocation>
    <subcellularLocation>
        <location evidence="1">Golgi apparatus membrane</location>
        <topology evidence="1">Peripheral membrane protein</topology>
        <orientation evidence="1">Cytoplasmic side</orientation>
    </subcellularLocation>
</comment>
<feature type="domain" description="Zinc finger Sec23/Sec24-type" evidence="16">
    <location>
        <begin position="55"/>
        <end position="93"/>
    </location>
</feature>
<dbReference type="InterPro" id="IPR036180">
    <property type="entry name" value="Gelsolin-like_dom_sf"/>
</dbReference>
<evidence type="ECO:0000256" key="10">
    <source>
        <dbReference type="ARBA" id="ARBA00023034"/>
    </source>
</evidence>
<evidence type="ECO:0000256" key="14">
    <source>
        <dbReference type="RuleBase" id="RU365030"/>
    </source>
</evidence>
<proteinExistence type="inferred from homology"/>
<dbReference type="InterPro" id="IPR006900">
    <property type="entry name" value="Sec23/24_helical_dom"/>
</dbReference>
<evidence type="ECO:0000256" key="13">
    <source>
        <dbReference type="ARBA" id="ARBA00025471"/>
    </source>
</evidence>
<keyword evidence="4 14" id="KW-0813">Transport</keyword>
<evidence type="ECO:0000256" key="5">
    <source>
        <dbReference type="ARBA" id="ARBA00022723"/>
    </source>
</evidence>
<keyword evidence="10" id="KW-0333">Golgi apparatus</keyword>
<dbReference type="Pfam" id="PF08033">
    <property type="entry name" value="Sec23_BS"/>
    <property type="match status" value="1"/>
</dbReference>
<dbReference type="InterPro" id="IPR037364">
    <property type="entry name" value="Sec23"/>
</dbReference>
<dbReference type="GO" id="GO:0070971">
    <property type="term" value="C:endoplasmic reticulum exit site"/>
    <property type="evidence" value="ECO:0007669"/>
    <property type="project" value="TreeGrafter"/>
</dbReference>
<evidence type="ECO:0000256" key="11">
    <source>
        <dbReference type="ARBA" id="ARBA00023136"/>
    </source>
</evidence>
<evidence type="ECO:0000313" key="20">
    <source>
        <dbReference type="EMBL" id="ETW18961.1"/>
    </source>
</evidence>
<evidence type="ECO:0000256" key="7">
    <source>
        <dbReference type="ARBA" id="ARBA00022833"/>
    </source>
</evidence>
<dbReference type="PANTHER" id="PTHR11141">
    <property type="entry name" value="PROTEIN TRANSPORT PROTEIN SEC23"/>
    <property type="match status" value="1"/>
</dbReference>
<keyword evidence="7 14" id="KW-0862">Zinc</keyword>
<dbReference type="Pfam" id="PF04810">
    <property type="entry name" value="zf-Sec23_Sec24"/>
    <property type="match status" value="1"/>
</dbReference>
<keyword evidence="6 14" id="KW-0256">Endoplasmic reticulum</keyword>
<dbReference type="Gene3D" id="3.40.20.10">
    <property type="entry name" value="Severin"/>
    <property type="match status" value="1"/>
</dbReference>
<dbReference type="InterPro" id="IPR036175">
    <property type="entry name" value="Sec23/24_helical_dom_sf"/>
</dbReference>
<feature type="domain" description="Sec23/Sec24 trunk" evidence="17">
    <location>
        <begin position="123"/>
        <end position="383"/>
    </location>
</feature>
<evidence type="ECO:0000256" key="12">
    <source>
        <dbReference type="ARBA" id="ARBA00023329"/>
    </source>
</evidence>
<dbReference type="GO" id="GO:0008270">
    <property type="term" value="F:zinc ion binding"/>
    <property type="evidence" value="ECO:0007669"/>
    <property type="project" value="InterPro"/>
</dbReference>
<dbReference type="SUPFAM" id="SSF53300">
    <property type="entry name" value="vWA-like"/>
    <property type="match status" value="1"/>
</dbReference>
<sequence>MDIHAQENQTGIRFSWNLWPPTKAEAAKIEVPLGCLYTVLKRTDDSSVKLVEYEPLKCKTSNCILNPYCNIDFRNKTWTCPFSNTKNPFPLHYAEHISEKNLPADVMYSNIEYIQPSNVGDIPPPTFLFVIDTCLLEEELEQLKDSIQQCISLMPGDAYIGIITFGNMCYVHEIGFNDCLKSYVFKGNKEISAQDLQKQLNLGSRNDPRSSTTSASARRFLQPVSECEYNINMLLEDIQKDNWPTPPDQRAKRCTGVALSVAIGLLECCCNQLSGRVMMFIGGADTTSPGKIVDTPLSESLRHHLDLQKENSNARHVKKALKYYVSLANRAVASGHAIDIFACSLDQIGLYEMKVCCEKTNGFMVMADSFSMNVFKDSFKKIFETDSTEYIKHGYNAKLTVICSKEFRVCGAIGACSSNKKTANYVSDTCVGEGGTCEWTICALDRQSTIAFYFEIVNQNLASLPPDRQAYLQFQTLYQHPSGRRRLRVTTISYRFAEPNIAEISQGFDQETAAVIMARFAVLKAETDEPIDVLRWLDRKLIRLVSTFADYQKDDINSFHLSSEFSIYPQFMYHLRRSHFLQTFNASPDETAYYRSILLRENVMNSLIMIQPALLQYSFDSPTPIPVLLDAQSLKSNVILLLDSYFHIVIWYGEMIYQWREQGFHEKPEYEHFRQLLNAPHEDAKSILEDRFPIPKFVLCNSGGSQSRFLLAKVNPSTTHNSLSGSTFGTSSNESYIINTDDVSLKIFMDHLVKLAVQT</sequence>
<dbReference type="InterPro" id="IPR007123">
    <property type="entry name" value="Gelsolin-like_dom"/>
</dbReference>
<dbReference type="Proteomes" id="UP000030690">
    <property type="component" value="Unassembled WGS sequence"/>
</dbReference>
<dbReference type="Gene3D" id="3.40.50.410">
    <property type="entry name" value="von Willebrand factor, type A domain"/>
    <property type="match status" value="1"/>
</dbReference>
<dbReference type="FunFam" id="1.20.120.730:FF:000005">
    <property type="entry name" value="Protein transport protein SEC23"/>
    <property type="match status" value="1"/>
</dbReference>
<dbReference type="AlphaFoldDB" id="A0A024V804"/>
<keyword evidence="11 14" id="KW-0472">Membrane</keyword>
<dbReference type="FunFam" id="2.30.30.380:FF:000016">
    <property type="entry name" value="Protein transport protein SEC23"/>
    <property type="match status" value="1"/>
</dbReference>
<protein>
    <recommendedName>
        <fullName evidence="3 14">Protein transport protein SEC23</fullName>
    </recommendedName>
</protein>
<dbReference type="Gene3D" id="2.30.30.380">
    <property type="entry name" value="Zn-finger domain of Sec23/24"/>
    <property type="match status" value="1"/>
</dbReference>
<dbReference type="InterPro" id="IPR012990">
    <property type="entry name" value="Beta-sandwich_Sec23_24"/>
</dbReference>
<dbReference type="InterPro" id="IPR036465">
    <property type="entry name" value="vWFA_dom_sf"/>
</dbReference>
<evidence type="ECO:0000259" key="15">
    <source>
        <dbReference type="Pfam" id="PF00626"/>
    </source>
</evidence>
<comment type="similarity">
    <text evidence="2 14">Belongs to the SEC23/SEC24 family. SEC23 subfamily.</text>
</comment>
<dbReference type="GO" id="GO:0090110">
    <property type="term" value="P:COPII-coated vesicle cargo loading"/>
    <property type="evidence" value="ECO:0007669"/>
    <property type="project" value="TreeGrafter"/>
</dbReference>
<dbReference type="Gene3D" id="2.60.40.1670">
    <property type="entry name" value="beta-sandwich domain of Sec23/24"/>
    <property type="match status" value="1"/>
</dbReference>
<keyword evidence="8 14" id="KW-0931">ER-Golgi transport</keyword>
<dbReference type="SUPFAM" id="SSF82919">
    <property type="entry name" value="Zn-finger domain of Sec23/24"/>
    <property type="match status" value="1"/>
</dbReference>
<keyword evidence="12 14" id="KW-0968">Cytoplasmic vesicle</keyword>
<dbReference type="Pfam" id="PF04811">
    <property type="entry name" value="Sec23_trunk"/>
    <property type="match status" value="1"/>
</dbReference>
<dbReference type="InterPro" id="IPR006895">
    <property type="entry name" value="Znf_Sec23_Sec24"/>
</dbReference>
<feature type="domain" description="Sec23/Sec24 beta-sandwich" evidence="19">
    <location>
        <begin position="394"/>
        <end position="496"/>
    </location>
</feature>
<dbReference type="InterPro" id="IPR029006">
    <property type="entry name" value="ADF-H/Gelsolin-like_dom_sf"/>
</dbReference>
<evidence type="ECO:0000313" key="21">
    <source>
        <dbReference type="Proteomes" id="UP000030690"/>
    </source>
</evidence>
<keyword evidence="5 14" id="KW-0479">Metal-binding</keyword>
<dbReference type="GO" id="GO:0000139">
    <property type="term" value="C:Golgi membrane"/>
    <property type="evidence" value="ECO:0007669"/>
    <property type="project" value="UniProtKB-SubCell"/>
</dbReference>
<dbReference type="PANTHER" id="PTHR11141:SF0">
    <property type="entry name" value="PROTEIN TRANSPORT PROTEIN SEC23"/>
    <property type="match status" value="1"/>
</dbReference>
<dbReference type="SUPFAM" id="SSF81811">
    <property type="entry name" value="Helical domain of Sec23/24"/>
    <property type="match status" value="1"/>
</dbReference>
<evidence type="ECO:0000259" key="17">
    <source>
        <dbReference type="Pfam" id="PF04811"/>
    </source>
</evidence>
<dbReference type="GO" id="GO:0030127">
    <property type="term" value="C:COPII vesicle coat"/>
    <property type="evidence" value="ECO:0007669"/>
    <property type="project" value="InterPro"/>
</dbReference>